<dbReference type="NCBIfam" id="NF006593">
    <property type="entry name" value="PRK09126.1"/>
    <property type="match status" value="1"/>
</dbReference>
<evidence type="ECO:0000256" key="6">
    <source>
        <dbReference type="ARBA" id="ARBA00023033"/>
    </source>
</evidence>
<organism evidence="8">
    <name type="scientific">hydrothermal vent metagenome</name>
    <dbReference type="NCBI Taxonomy" id="652676"/>
    <lineage>
        <taxon>unclassified sequences</taxon>
        <taxon>metagenomes</taxon>
        <taxon>ecological metagenomes</taxon>
    </lineage>
</organism>
<dbReference type="EC" id="1.14.13.-" evidence="8"/>
<dbReference type="InterPro" id="IPR036188">
    <property type="entry name" value="FAD/NAD-bd_sf"/>
</dbReference>
<dbReference type="InterPro" id="IPR002938">
    <property type="entry name" value="FAD-bd"/>
</dbReference>
<keyword evidence="5 8" id="KW-0560">Oxidoreductase</keyword>
<comment type="similarity">
    <text evidence="2">Belongs to the UbiH/COQ6 family.</text>
</comment>
<accession>A0A1W1DNF9</accession>
<dbReference type="GO" id="GO:0071949">
    <property type="term" value="F:FAD binding"/>
    <property type="evidence" value="ECO:0007669"/>
    <property type="project" value="InterPro"/>
</dbReference>
<dbReference type="Pfam" id="PF01494">
    <property type="entry name" value="FAD_binding_3"/>
    <property type="match status" value="1"/>
</dbReference>
<keyword evidence="6" id="KW-0503">Monooxygenase</keyword>
<gene>
    <name evidence="8" type="ORF">MNB_SUP05-12-533</name>
    <name evidence="9" type="ORF">MNB_SUP05-9-77</name>
</gene>
<dbReference type="PANTHER" id="PTHR43876">
    <property type="entry name" value="UBIQUINONE BIOSYNTHESIS MONOOXYGENASE COQ6, MITOCHONDRIAL"/>
    <property type="match status" value="1"/>
</dbReference>
<keyword evidence="4" id="KW-0274">FAD</keyword>
<dbReference type="GO" id="GO:0004497">
    <property type="term" value="F:monooxygenase activity"/>
    <property type="evidence" value="ECO:0007669"/>
    <property type="project" value="UniProtKB-KW"/>
</dbReference>
<dbReference type="AlphaFoldDB" id="A0A1W1DNF9"/>
<dbReference type="InterPro" id="IPR051205">
    <property type="entry name" value="UbiH/COQ6_monooxygenase"/>
</dbReference>
<reference evidence="8" key="1">
    <citation type="submission" date="2016-10" db="EMBL/GenBank/DDBJ databases">
        <authorList>
            <person name="de Groot N.N."/>
        </authorList>
    </citation>
    <scope>NUCLEOTIDE SEQUENCE</scope>
</reference>
<dbReference type="PANTHER" id="PTHR43876:SF25">
    <property type="entry name" value="MONOOXYGENASE NMA2164"/>
    <property type="match status" value="1"/>
</dbReference>
<dbReference type="InterPro" id="IPR010971">
    <property type="entry name" value="UbiH/COQ6"/>
</dbReference>
<evidence type="ECO:0000256" key="1">
    <source>
        <dbReference type="ARBA" id="ARBA00001974"/>
    </source>
</evidence>
<dbReference type="SUPFAM" id="SSF51905">
    <property type="entry name" value="FAD/NAD(P)-binding domain"/>
    <property type="match status" value="1"/>
</dbReference>
<feature type="domain" description="FAD-binding" evidence="7">
    <location>
        <begin position="2"/>
        <end position="311"/>
    </location>
</feature>
<dbReference type="NCBIfam" id="TIGR01988">
    <property type="entry name" value="Ubi-OHases"/>
    <property type="match status" value="1"/>
</dbReference>
<keyword evidence="3" id="KW-0285">Flavoprotein</keyword>
<evidence type="ECO:0000259" key="7">
    <source>
        <dbReference type="Pfam" id="PF01494"/>
    </source>
</evidence>
<dbReference type="PRINTS" id="PR00420">
    <property type="entry name" value="RNGMNOXGNASE"/>
</dbReference>
<name>A0A1W1DNF9_9ZZZZ</name>
<dbReference type="GO" id="GO:0016705">
    <property type="term" value="F:oxidoreductase activity, acting on paired donors, with incorporation or reduction of molecular oxygen"/>
    <property type="evidence" value="ECO:0007669"/>
    <property type="project" value="InterPro"/>
</dbReference>
<protein>
    <submittedName>
        <fullName evidence="8">2-octaprenyl-3-methyl-6-methoxy-1,4-benzoquinol hydroxylase</fullName>
        <ecNumber evidence="8">1.14.13.-</ecNumber>
    </submittedName>
</protein>
<dbReference type="Gene3D" id="3.50.50.60">
    <property type="entry name" value="FAD/NAD(P)-binding domain"/>
    <property type="match status" value="2"/>
</dbReference>
<evidence type="ECO:0000313" key="9">
    <source>
        <dbReference type="EMBL" id="SFV86394.1"/>
    </source>
</evidence>
<dbReference type="GO" id="GO:0006744">
    <property type="term" value="P:ubiquinone biosynthetic process"/>
    <property type="evidence" value="ECO:0007669"/>
    <property type="project" value="InterPro"/>
</dbReference>
<comment type="cofactor">
    <cofactor evidence="1">
        <name>FAD</name>
        <dbReference type="ChEBI" id="CHEBI:57692"/>
    </cofactor>
</comment>
<evidence type="ECO:0000256" key="4">
    <source>
        <dbReference type="ARBA" id="ARBA00022827"/>
    </source>
</evidence>
<proteinExistence type="inferred from homology"/>
<dbReference type="EMBL" id="FPHX01000274">
    <property type="protein sequence ID" value="SFV86394.1"/>
    <property type="molecule type" value="Genomic_DNA"/>
</dbReference>
<sequence length="397" mass="43800">MEVDIVIIGGGPAGLSFACSMIDANVKVLVVEKSSTDAIANPQSDGREIALTHLSVKILKKLGVWDLIDHSEVSPLREAKVFDGDSPSLLNFKSDDSSIEALGYLIPNYQVRQALYQRVNQADNITLMTDAMVDDVEYLGDYSQVLFADASTVKARLVIAADSRFSNIRRKVGIPALMKDFSKVMIVTKMEHEHTHNNTALECFDYGQTLALLPMVGNASSVVLTVATNKAQAMLNMSEAEFNAKITQDFKGQLGQMTQSGERHSYPLVAVHAQTFIADRFALIGDAAVGMHPVTAHGFNLGLRGQDILATLIKEARTHGQDIGSKSLLKLFEKKHINLTRLMFFGTNGIVALFTNDAPVIKQVRRFVLKFAEHFPPIKYLITHHLTEAKKNRFLPF</sequence>
<evidence type="ECO:0000256" key="2">
    <source>
        <dbReference type="ARBA" id="ARBA00005349"/>
    </source>
</evidence>
<evidence type="ECO:0000256" key="3">
    <source>
        <dbReference type="ARBA" id="ARBA00022630"/>
    </source>
</evidence>
<evidence type="ECO:0000313" key="8">
    <source>
        <dbReference type="EMBL" id="SFV82977.1"/>
    </source>
</evidence>
<dbReference type="EMBL" id="FPHT01000295">
    <property type="protein sequence ID" value="SFV82977.1"/>
    <property type="molecule type" value="Genomic_DNA"/>
</dbReference>
<evidence type="ECO:0000256" key="5">
    <source>
        <dbReference type="ARBA" id="ARBA00023002"/>
    </source>
</evidence>